<dbReference type="Proteomes" id="UP000183410">
    <property type="component" value="Unassembled WGS sequence"/>
</dbReference>
<proteinExistence type="predicted"/>
<evidence type="ECO:0000313" key="1">
    <source>
        <dbReference type="EMBL" id="SFE11507.1"/>
    </source>
</evidence>
<name>A0A1I1XVY9_9BACL</name>
<gene>
    <name evidence="1" type="ORF">SAMN04487969_101131</name>
</gene>
<dbReference type="RefSeq" id="WP_231594181.1">
    <property type="nucleotide sequence ID" value="NZ_FONN01000001.1"/>
</dbReference>
<protein>
    <recommendedName>
        <fullName evidence="3">Bacteriophage Gp15 protein</fullName>
    </recommendedName>
</protein>
<keyword evidence="2" id="KW-1185">Reference proteome</keyword>
<accession>A0A1I1XVY9</accession>
<evidence type="ECO:0000313" key="2">
    <source>
        <dbReference type="Proteomes" id="UP000183410"/>
    </source>
</evidence>
<evidence type="ECO:0008006" key="3">
    <source>
        <dbReference type="Google" id="ProtNLM"/>
    </source>
</evidence>
<dbReference type="EMBL" id="FONN01000001">
    <property type="protein sequence ID" value="SFE11507.1"/>
    <property type="molecule type" value="Genomic_DNA"/>
</dbReference>
<reference evidence="2" key="1">
    <citation type="submission" date="2016-10" db="EMBL/GenBank/DDBJ databases">
        <authorList>
            <person name="Varghese N."/>
            <person name="Submissions S."/>
        </authorList>
    </citation>
    <scope>NUCLEOTIDE SEQUENCE [LARGE SCALE GENOMIC DNA]</scope>
    <source>
        <strain evidence="2">CGMCC 1.10223</strain>
    </source>
</reference>
<sequence length="102" mass="11530">MIEASLATQYGIRIRQHPDMPWDEFCNYVAGIMPETPLGAVVAIRAEKDPKAIRAFGPDQRRIHSEWRKRGATRKLDDPVKLDMEMQNFELTMARLFGGGGG</sequence>
<organism evidence="1 2">
    <name type="scientific">Paenibacillus algorifonticola</name>
    <dbReference type="NCBI Taxonomy" id="684063"/>
    <lineage>
        <taxon>Bacteria</taxon>
        <taxon>Bacillati</taxon>
        <taxon>Bacillota</taxon>
        <taxon>Bacilli</taxon>
        <taxon>Bacillales</taxon>
        <taxon>Paenibacillaceae</taxon>
        <taxon>Paenibacillus</taxon>
    </lineage>
</organism>
<dbReference type="AlphaFoldDB" id="A0A1I1XVY9"/>